<accession>A0A1I7MG10</accession>
<evidence type="ECO:0000313" key="1">
    <source>
        <dbReference type="EMBL" id="SFV20849.1"/>
    </source>
</evidence>
<dbReference type="AlphaFoldDB" id="A0A1I7MG10"/>
<sequence length="286" mass="31422">MTAPSELPDPAGLAEELWEVAADLEDEGSLAAAAELYRQAVTAYESADQEQTARRLELHLAGLLTSIGDADSAHSALGRIQDWARRDGDRLLQAAVWVEQAELEVDQGLDLVGDQVQPRPERLDEAAVLIDRAVRELEAHPGEDVPLHVRSLVLAGEISTLRGRHTDAVARLDAALACASAHADQFTDQPALIDEIVLDLAEAAVASEQPDRAAQVFHDARRRALRDRDEEGVWLWTLHLGRHLVALGDRDAGRQWLTRLRDQLEIAGDQDYLPEVRDTLAALDHP</sequence>
<proteinExistence type="predicted"/>
<dbReference type="Proteomes" id="UP000198881">
    <property type="component" value="Unassembled WGS sequence"/>
</dbReference>
<gene>
    <name evidence="1" type="ORF">SAMN04487966_10248</name>
</gene>
<dbReference type="SUPFAM" id="SSF48452">
    <property type="entry name" value="TPR-like"/>
    <property type="match status" value="1"/>
</dbReference>
<dbReference type="RefSeq" id="WP_091694146.1">
    <property type="nucleotide sequence ID" value="NZ_FPCG01000002.1"/>
</dbReference>
<evidence type="ECO:0008006" key="3">
    <source>
        <dbReference type="Google" id="ProtNLM"/>
    </source>
</evidence>
<evidence type="ECO:0000313" key="2">
    <source>
        <dbReference type="Proteomes" id="UP000198881"/>
    </source>
</evidence>
<dbReference type="Gene3D" id="1.25.40.10">
    <property type="entry name" value="Tetratricopeptide repeat domain"/>
    <property type="match status" value="1"/>
</dbReference>
<name>A0A1I7MG10_9MICC</name>
<dbReference type="InterPro" id="IPR011990">
    <property type="entry name" value="TPR-like_helical_dom_sf"/>
</dbReference>
<protein>
    <recommendedName>
        <fullName evidence="3">Tetratricopeptide repeat-containing protein</fullName>
    </recommendedName>
</protein>
<keyword evidence="2" id="KW-1185">Reference proteome</keyword>
<dbReference type="STRING" id="574650.SAMN04487966_10248"/>
<reference evidence="1 2" key="1">
    <citation type="submission" date="2016-10" db="EMBL/GenBank/DDBJ databases">
        <authorList>
            <person name="de Groot N.N."/>
        </authorList>
    </citation>
    <scope>NUCLEOTIDE SEQUENCE [LARGE SCALE GENOMIC DNA]</scope>
    <source>
        <strain evidence="1 2">CGMCC 1.7054</strain>
    </source>
</reference>
<dbReference type="EMBL" id="FPCG01000002">
    <property type="protein sequence ID" value="SFV20849.1"/>
    <property type="molecule type" value="Genomic_DNA"/>
</dbReference>
<organism evidence="1 2">
    <name type="scientific">Micrococcus terreus</name>
    <dbReference type="NCBI Taxonomy" id="574650"/>
    <lineage>
        <taxon>Bacteria</taxon>
        <taxon>Bacillati</taxon>
        <taxon>Actinomycetota</taxon>
        <taxon>Actinomycetes</taxon>
        <taxon>Micrococcales</taxon>
        <taxon>Micrococcaceae</taxon>
        <taxon>Micrococcus</taxon>
    </lineage>
</organism>